<dbReference type="EMBL" id="SKBQ01000027">
    <property type="protein sequence ID" value="TPX14607.1"/>
    <property type="molecule type" value="Genomic_DNA"/>
</dbReference>
<dbReference type="GeneID" id="41972746"/>
<sequence length="683" mass="75604">MKLSANYFLVAIFLACNISRTVQSQLQTKRDNVAIDSLARDLERVESVREVKDVQRTFAQFAQFGRWADMATLFSSNGTLRWGTASSTGHVAIQTWLRDDANGMDGIQSGSLDTMITENPLITLSADGKSAKGRWNGLRFMGDGKGGTRIQGGIYENEYVQTESGWKISLLHYYALYAGPYVGGWRNVGGGLPVVPYHFTAENAGAAVSEPIGEAPQTNASLGELAQRIERLNDEDEIRNLQHVYGYYVDRRMWTDVVDLFAPNSTVNIRGAGSYLDSSGVRQAMERMGREGLSQGILNDHPIFGATVNVLPGGVEAIARGIEVGMTGDANSKTASWEFSVFRNTFVKQEGLWRFQELNVTPLIKADYFKGWGDGGSFAAQNASVPFLDFSPRRSRQLVKNAKVTINSISELARLLARSSAWDGTENVSSAYGYLLDDLACPLLGAIHASKGNKLSPFTGWYATPERITTACSTQWGTNHSALRSSISFHWRPQPVILVSDDGRSSTLRARLLQPSTSIDKAGSFNGAMYHDQMVLEEGKGWKLWSVTIDEFYWMSKNWAEGWATATVSNSSSSANSTSSLAQKYPPDLTLPEVGDREASFRGGSDRPIEWPEIQRMWFQYRNPVSGRMPEYYWPGCVPCRARPEWALEANGYQEPPTGPPLLNTTGGVSRRQTRLGNKWNTW</sequence>
<proteinExistence type="predicted"/>
<feature type="compositionally biased region" description="Basic and acidic residues" evidence="1">
    <location>
        <begin position="594"/>
        <end position="606"/>
    </location>
</feature>
<dbReference type="RefSeq" id="XP_030996318.1">
    <property type="nucleotide sequence ID" value="XM_031139806.1"/>
</dbReference>
<evidence type="ECO:0000256" key="1">
    <source>
        <dbReference type="SAM" id="MobiDB-lite"/>
    </source>
</evidence>
<dbReference type="InterPro" id="IPR037401">
    <property type="entry name" value="SnoaL-like"/>
</dbReference>
<dbReference type="PROSITE" id="PS51257">
    <property type="entry name" value="PROKAR_LIPOPROTEIN"/>
    <property type="match status" value="1"/>
</dbReference>
<dbReference type="OrthoDB" id="5175824at2759"/>
<dbReference type="AlphaFoldDB" id="A0A507B4D7"/>
<organism evidence="4 5">
    <name type="scientific">Thyridium curvatum</name>
    <dbReference type="NCBI Taxonomy" id="1093900"/>
    <lineage>
        <taxon>Eukaryota</taxon>
        <taxon>Fungi</taxon>
        <taxon>Dikarya</taxon>
        <taxon>Ascomycota</taxon>
        <taxon>Pezizomycotina</taxon>
        <taxon>Sordariomycetes</taxon>
        <taxon>Sordariomycetidae</taxon>
        <taxon>Thyridiales</taxon>
        <taxon>Thyridiaceae</taxon>
        <taxon>Thyridium</taxon>
    </lineage>
</organism>
<feature type="signal peptide" evidence="2">
    <location>
        <begin position="1"/>
        <end position="24"/>
    </location>
</feature>
<feature type="compositionally biased region" description="Low complexity" evidence="1">
    <location>
        <begin position="570"/>
        <end position="580"/>
    </location>
</feature>
<feature type="domain" description="SnoaL-like" evidence="3">
    <location>
        <begin position="43"/>
        <end position="170"/>
    </location>
</feature>
<evidence type="ECO:0000256" key="2">
    <source>
        <dbReference type="SAM" id="SignalP"/>
    </source>
</evidence>
<feature type="region of interest" description="Disordered" evidence="1">
    <location>
        <begin position="570"/>
        <end position="606"/>
    </location>
</feature>
<gene>
    <name evidence="4" type="ORF">E0L32_005299</name>
</gene>
<keyword evidence="2" id="KW-0732">Signal</keyword>
<dbReference type="Proteomes" id="UP000319257">
    <property type="component" value="Unassembled WGS sequence"/>
</dbReference>
<feature type="chain" id="PRO_5021221230" description="SnoaL-like domain-containing protein" evidence="2">
    <location>
        <begin position="25"/>
        <end position="683"/>
    </location>
</feature>
<evidence type="ECO:0000259" key="3">
    <source>
        <dbReference type="Pfam" id="PF13577"/>
    </source>
</evidence>
<feature type="domain" description="SnoaL-like" evidence="3">
    <location>
        <begin position="230"/>
        <end position="358"/>
    </location>
</feature>
<dbReference type="SUPFAM" id="SSF54427">
    <property type="entry name" value="NTF2-like"/>
    <property type="match status" value="3"/>
</dbReference>
<dbReference type="Gene3D" id="3.10.450.50">
    <property type="match status" value="3"/>
</dbReference>
<keyword evidence="5" id="KW-1185">Reference proteome</keyword>
<feature type="domain" description="SnoaL-like" evidence="3">
    <location>
        <begin position="427"/>
        <end position="547"/>
    </location>
</feature>
<protein>
    <recommendedName>
        <fullName evidence="3">SnoaL-like domain-containing protein</fullName>
    </recommendedName>
</protein>
<name>A0A507B4D7_9PEZI</name>
<evidence type="ECO:0000313" key="4">
    <source>
        <dbReference type="EMBL" id="TPX14607.1"/>
    </source>
</evidence>
<dbReference type="Pfam" id="PF13577">
    <property type="entry name" value="SnoaL_4"/>
    <property type="match status" value="3"/>
</dbReference>
<comment type="caution">
    <text evidence="4">The sequence shown here is derived from an EMBL/GenBank/DDBJ whole genome shotgun (WGS) entry which is preliminary data.</text>
</comment>
<dbReference type="InParanoid" id="A0A507B4D7"/>
<evidence type="ECO:0000313" key="5">
    <source>
        <dbReference type="Proteomes" id="UP000319257"/>
    </source>
</evidence>
<accession>A0A507B4D7</accession>
<dbReference type="InterPro" id="IPR032710">
    <property type="entry name" value="NTF2-like_dom_sf"/>
</dbReference>
<reference evidence="4 5" key="1">
    <citation type="submission" date="2019-06" db="EMBL/GenBank/DDBJ databases">
        <title>Draft genome sequence of the filamentous fungus Phialemoniopsis curvata isolated from diesel fuel.</title>
        <authorList>
            <person name="Varaljay V.A."/>
            <person name="Lyon W.J."/>
            <person name="Crouch A.L."/>
            <person name="Drake C.E."/>
            <person name="Hollomon J.M."/>
            <person name="Nadeau L.J."/>
            <person name="Nunn H.S."/>
            <person name="Stevenson B.S."/>
            <person name="Bojanowski C.L."/>
            <person name="Crookes-Goodson W.J."/>
        </authorList>
    </citation>
    <scope>NUCLEOTIDE SEQUENCE [LARGE SCALE GENOMIC DNA]</scope>
    <source>
        <strain evidence="4 5">D216</strain>
    </source>
</reference>